<evidence type="ECO:0000256" key="6">
    <source>
        <dbReference type="RuleBase" id="RU363076"/>
    </source>
</evidence>
<evidence type="ECO:0000256" key="1">
    <source>
        <dbReference type="ARBA" id="ARBA00004370"/>
    </source>
</evidence>
<evidence type="ECO:0000256" key="3">
    <source>
        <dbReference type="ARBA" id="ARBA00022692"/>
    </source>
</evidence>
<dbReference type="Pfam" id="PF02104">
    <property type="entry name" value="SURF1"/>
    <property type="match status" value="1"/>
</dbReference>
<keyword evidence="5 6" id="KW-0472">Membrane</keyword>
<organism evidence="7 8">
    <name type="scientific">Rhizobium herbae</name>
    <dbReference type="NCBI Taxonomy" id="508661"/>
    <lineage>
        <taxon>Bacteria</taxon>
        <taxon>Pseudomonadati</taxon>
        <taxon>Pseudomonadota</taxon>
        <taxon>Alphaproteobacteria</taxon>
        <taxon>Hyphomicrobiales</taxon>
        <taxon>Rhizobiaceae</taxon>
        <taxon>Rhizobium/Agrobacterium group</taxon>
        <taxon>Rhizobium</taxon>
    </lineage>
</organism>
<dbReference type="InterPro" id="IPR045214">
    <property type="entry name" value="Surf1/Surf4"/>
</dbReference>
<dbReference type="PANTHER" id="PTHR23427">
    <property type="entry name" value="SURFEIT LOCUS PROTEIN"/>
    <property type="match status" value="1"/>
</dbReference>
<comment type="caution">
    <text evidence="7">The sequence shown here is derived from an EMBL/GenBank/DDBJ whole genome shotgun (WGS) entry which is preliminary data.</text>
</comment>
<comment type="subcellular location">
    <subcellularLocation>
        <location evidence="6">Cell membrane</location>
        <topology evidence="6">Multi-pass membrane protein</topology>
    </subcellularLocation>
    <subcellularLocation>
        <location evidence="1">Membrane</location>
    </subcellularLocation>
</comment>
<keyword evidence="3 6" id="KW-0812">Transmembrane</keyword>
<keyword evidence="8" id="KW-1185">Reference proteome</keyword>
<dbReference type="EMBL" id="JAGGJV010000006">
    <property type="protein sequence ID" value="MBP1860031.1"/>
    <property type="molecule type" value="Genomic_DNA"/>
</dbReference>
<gene>
    <name evidence="7" type="ORF">J2Z75_003552</name>
</gene>
<feature type="transmembrane region" description="Helical" evidence="6">
    <location>
        <begin position="16"/>
        <end position="38"/>
    </location>
</feature>
<dbReference type="InterPro" id="IPR002994">
    <property type="entry name" value="Surf1/Shy1"/>
</dbReference>
<reference evidence="7 8" key="1">
    <citation type="submission" date="2021-03" db="EMBL/GenBank/DDBJ databases">
        <title>Genomic Encyclopedia of Type Strains, Phase IV (KMG-IV): sequencing the most valuable type-strain genomes for metagenomic binning, comparative biology and taxonomic classification.</title>
        <authorList>
            <person name="Goeker M."/>
        </authorList>
    </citation>
    <scope>NUCLEOTIDE SEQUENCE [LARGE SCALE GENOMIC DNA]</scope>
    <source>
        <strain evidence="7 8">DSM 26427</strain>
    </source>
</reference>
<name>A0ABS4EQF1_9HYPH</name>
<keyword evidence="4 6" id="KW-1133">Transmembrane helix</keyword>
<dbReference type="PROSITE" id="PS50895">
    <property type="entry name" value="SURF1"/>
    <property type="match status" value="1"/>
</dbReference>
<dbReference type="PANTHER" id="PTHR23427:SF2">
    <property type="entry name" value="SURFEIT LOCUS PROTEIN 1"/>
    <property type="match status" value="1"/>
</dbReference>
<feature type="transmembrane region" description="Helical" evidence="6">
    <location>
        <begin position="221"/>
        <end position="242"/>
    </location>
</feature>
<dbReference type="Proteomes" id="UP000823786">
    <property type="component" value="Unassembled WGS sequence"/>
</dbReference>
<dbReference type="RefSeq" id="WP_209854036.1">
    <property type="nucleotide sequence ID" value="NZ_JAGGJV010000006.1"/>
</dbReference>
<evidence type="ECO:0000313" key="8">
    <source>
        <dbReference type="Proteomes" id="UP000823786"/>
    </source>
</evidence>
<evidence type="ECO:0000256" key="4">
    <source>
        <dbReference type="ARBA" id="ARBA00022989"/>
    </source>
</evidence>
<evidence type="ECO:0000313" key="7">
    <source>
        <dbReference type="EMBL" id="MBP1860031.1"/>
    </source>
</evidence>
<proteinExistence type="inferred from homology"/>
<accession>A0ABS4EQF1</accession>
<comment type="similarity">
    <text evidence="2 6">Belongs to the SURF1 family.</text>
</comment>
<evidence type="ECO:0000256" key="2">
    <source>
        <dbReference type="ARBA" id="ARBA00007165"/>
    </source>
</evidence>
<sequence length="252" mass="27704">MSEQHALKTQHRRSPFILAVFGGLLLLVIMGFAALGIWQLERLSWKLDLIARVDARVHAAPVPPPERSEWQNINAAADEYRRITVSGTFLNDSETLVGASTELGPGFWVMTPLVLADGTTVFVNRGFVPSDRRDRKTRPDSETNGIVTVTGLMRMTEPKGSLLQSNDPAAGRWYSRDVAAIAQSLGMKDEAPYFIDAEAAPVPGQLPVGGLTKIVFPNNHLVYAITWFALALMTVAGCAIAIRHEWAARDRR</sequence>
<dbReference type="CDD" id="cd06662">
    <property type="entry name" value="SURF1"/>
    <property type="match status" value="1"/>
</dbReference>
<protein>
    <recommendedName>
        <fullName evidence="6">SURF1-like protein</fullName>
    </recommendedName>
</protein>
<evidence type="ECO:0000256" key="5">
    <source>
        <dbReference type="ARBA" id="ARBA00023136"/>
    </source>
</evidence>
<keyword evidence="6" id="KW-1003">Cell membrane</keyword>